<reference evidence="1 2" key="1">
    <citation type="submission" date="2020-05" db="EMBL/GenBank/DDBJ databases">
        <title>Ramlibacter rhizophilus sp. nov., isolated from rhizosphere soil of national flower Mugunghwa from South Korea.</title>
        <authorList>
            <person name="Zheng-Fei Y."/>
            <person name="Huan T."/>
        </authorList>
    </citation>
    <scope>NUCLEOTIDE SEQUENCE [LARGE SCALE GENOMIC DNA]</scope>
    <source>
        <strain evidence="1 2">H242</strain>
    </source>
</reference>
<evidence type="ECO:0000313" key="1">
    <source>
        <dbReference type="EMBL" id="QJW85205.1"/>
    </source>
</evidence>
<dbReference type="Proteomes" id="UP000500826">
    <property type="component" value="Chromosome"/>
</dbReference>
<name>A0ABX6P759_9BURK</name>
<gene>
    <name evidence="1" type="ORF">HK414_22555</name>
</gene>
<sequence length="58" mass="5715">MASAGSLFGQNAQIQSQAVANHGQTVAGFGTAIGQIAASRGMTGFFGSSSGVPPDPYL</sequence>
<dbReference type="EMBL" id="CP053418">
    <property type="protein sequence ID" value="QJW85205.1"/>
    <property type="molecule type" value="Genomic_DNA"/>
</dbReference>
<accession>A0ABX6P759</accession>
<evidence type="ECO:0000313" key="2">
    <source>
        <dbReference type="Proteomes" id="UP000500826"/>
    </source>
</evidence>
<proteinExistence type="predicted"/>
<keyword evidence="2" id="KW-1185">Reference proteome</keyword>
<organism evidence="1 2">
    <name type="scientific">Ramlibacter terrae</name>
    <dbReference type="NCBI Taxonomy" id="2732511"/>
    <lineage>
        <taxon>Bacteria</taxon>
        <taxon>Pseudomonadati</taxon>
        <taxon>Pseudomonadota</taxon>
        <taxon>Betaproteobacteria</taxon>
        <taxon>Burkholderiales</taxon>
        <taxon>Comamonadaceae</taxon>
        <taxon>Ramlibacter</taxon>
    </lineage>
</organism>
<protein>
    <submittedName>
        <fullName evidence="1">Uncharacterized protein</fullName>
    </submittedName>
</protein>